<organism evidence="10">
    <name type="scientific">bioreactor metagenome</name>
    <dbReference type="NCBI Taxonomy" id="1076179"/>
    <lineage>
        <taxon>unclassified sequences</taxon>
        <taxon>metagenomes</taxon>
        <taxon>ecological metagenomes</taxon>
    </lineage>
</organism>
<sequence>MTGFRESLQRKKASGFIPVIPDIKLISPKEGHLFRDRGPVSTAVRMEELGAPAISVVTEPKEFGGSMKLLLDIVSAVSVPVLRKDFITDEDDLKRTKDCGASAVLLICACLTKEKLRELYEASLLLSLEPLVEAHTKEALLLADSLGAKLVGINNRDILSLERDGGGVSLTRELASFVPEGALLVSESGIETPGQAKAAILAGAGAVLVGTALWKSENFDEFYEELCRGESKQSDTT</sequence>
<dbReference type="GO" id="GO:0000162">
    <property type="term" value="P:L-tryptophan biosynthetic process"/>
    <property type="evidence" value="ECO:0007669"/>
    <property type="project" value="UniProtKB-UniPathway"/>
</dbReference>
<comment type="caution">
    <text evidence="10">The sequence shown here is derived from an EMBL/GenBank/DDBJ whole genome shotgun (WGS) entry which is preliminary data.</text>
</comment>
<dbReference type="GO" id="GO:0004425">
    <property type="term" value="F:indole-3-glycerol-phosphate synthase activity"/>
    <property type="evidence" value="ECO:0007669"/>
    <property type="project" value="UniProtKB-EC"/>
</dbReference>
<dbReference type="PANTHER" id="PTHR22854">
    <property type="entry name" value="TRYPTOPHAN BIOSYNTHESIS PROTEIN"/>
    <property type="match status" value="1"/>
</dbReference>
<gene>
    <name evidence="10" type="primary">trpC_15</name>
    <name evidence="10" type="ORF">SDC9_61181</name>
</gene>
<evidence type="ECO:0000256" key="8">
    <source>
        <dbReference type="ARBA" id="ARBA00023239"/>
    </source>
</evidence>
<dbReference type="GO" id="GO:0004640">
    <property type="term" value="F:phosphoribosylanthranilate isomerase activity"/>
    <property type="evidence" value="ECO:0007669"/>
    <property type="project" value="TreeGrafter"/>
</dbReference>
<dbReference type="EMBL" id="VSSQ01002342">
    <property type="protein sequence ID" value="MPM14817.1"/>
    <property type="molecule type" value="Genomic_DNA"/>
</dbReference>
<dbReference type="EC" id="4.1.1.48" evidence="3"/>
<evidence type="ECO:0000256" key="4">
    <source>
        <dbReference type="ARBA" id="ARBA00022605"/>
    </source>
</evidence>
<evidence type="ECO:0000256" key="3">
    <source>
        <dbReference type="ARBA" id="ARBA00012362"/>
    </source>
</evidence>
<keyword evidence="8 10" id="KW-0456">Lyase</keyword>
<evidence type="ECO:0000259" key="9">
    <source>
        <dbReference type="Pfam" id="PF00218"/>
    </source>
</evidence>
<evidence type="ECO:0000313" key="10">
    <source>
        <dbReference type="EMBL" id="MPM14817.1"/>
    </source>
</evidence>
<dbReference type="AlphaFoldDB" id="A0A644XFZ4"/>
<comment type="pathway">
    <text evidence="2">Amino-acid biosynthesis; L-tryptophan biosynthesis; L-tryptophan from chorismate: step 4/5.</text>
</comment>
<accession>A0A644XFZ4</accession>
<evidence type="ECO:0000256" key="7">
    <source>
        <dbReference type="ARBA" id="ARBA00023141"/>
    </source>
</evidence>
<dbReference type="InterPro" id="IPR011060">
    <property type="entry name" value="RibuloseP-bd_barrel"/>
</dbReference>
<comment type="catalytic activity">
    <reaction evidence="1">
        <text>1-(2-carboxyphenylamino)-1-deoxy-D-ribulose 5-phosphate + H(+) = (1S,2R)-1-C-(indol-3-yl)glycerol 3-phosphate + CO2 + H2O</text>
        <dbReference type="Rhea" id="RHEA:23476"/>
        <dbReference type="ChEBI" id="CHEBI:15377"/>
        <dbReference type="ChEBI" id="CHEBI:15378"/>
        <dbReference type="ChEBI" id="CHEBI:16526"/>
        <dbReference type="ChEBI" id="CHEBI:58613"/>
        <dbReference type="ChEBI" id="CHEBI:58866"/>
        <dbReference type="EC" id="4.1.1.48"/>
    </reaction>
</comment>
<proteinExistence type="predicted"/>
<dbReference type="Gene3D" id="3.20.20.70">
    <property type="entry name" value="Aldolase class I"/>
    <property type="match status" value="1"/>
</dbReference>
<dbReference type="InterPro" id="IPR045186">
    <property type="entry name" value="Indole-3-glycerol_P_synth"/>
</dbReference>
<dbReference type="SUPFAM" id="SSF51366">
    <property type="entry name" value="Ribulose-phoshate binding barrel"/>
    <property type="match status" value="1"/>
</dbReference>
<reference evidence="10" key="1">
    <citation type="submission" date="2019-08" db="EMBL/GenBank/DDBJ databases">
        <authorList>
            <person name="Kucharzyk K."/>
            <person name="Murdoch R.W."/>
            <person name="Higgins S."/>
            <person name="Loffler F."/>
        </authorList>
    </citation>
    <scope>NUCLEOTIDE SEQUENCE</scope>
</reference>
<dbReference type="PANTHER" id="PTHR22854:SF2">
    <property type="entry name" value="INDOLE-3-GLYCEROL-PHOSPHATE SYNTHASE"/>
    <property type="match status" value="1"/>
</dbReference>
<keyword evidence="5" id="KW-0210">Decarboxylase</keyword>
<evidence type="ECO:0000256" key="5">
    <source>
        <dbReference type="ARBA" id="ARBA00022793"/>
    </source>
</evidence>
<protein>
    <recommendedName>
        <fullName evidence="3">indole-3-glycerol-phosphate synthase</fullName>
        <ecNumber evidence="3">4.1.1.48</ecNumber>
    </recommendedName>
</protein>
<dbReference type="InterPro" id="IPR013785">
    <property type="entry name" value="Aldolase_TIM"/>
</dbReference>
<dbReference type="UniPathway" id="UPA00035">
    <property type="reaction ID" value="UER00043"/>
</dbReference>
<keyword evidence="4" id="KW-0028">Amino-acid biosynthesis</keyword>
<evidence type="ECO:0000256" key="1">
    <source>
        <dbReference type="ARBA" id="ARBA00001633"/>
    </source>
</evidence>
<keyword evidence="6" id="KW-0822">Tryptophan biosynthesis</keyword>
<dbReference type="CDD" id="cd00331">
    <property type="entry name" value="IGPS"/>
    <property type="match status" value="1"/>
</dbReference>
<dbReference type="Pfam" id="PF00218">
    <property type="entry name" value="IGPS"/>
    <property type="match status" value="1"/>
</dbReference>
<name>A0A644XFZ4_9ZZZZ</name>
<keyword evidence="7" id="KW-0057">Aromatic amino acid biosynthesis</keyword>
<evidence type="ECO:0000256" key="2">
    <source>
        <dbReference type="ARBA" id="ARBA00004696"/>
    </source>
</evidence>
<dbReference type="InterPro" id="IPR013798">
    <property type="entry name" value="Indole-3-glycerol_P_synth_dom"/>
</dbReference>
<evidence type="ECO:0000256" key="6">
    <source>
        <dbReference type="ARBA" id="ARBA00022822"/>
    </source>
</evidence>
<feature type="domain" description="Indole-3-glycerol phosphate synthase" evidence="9">
    <location>
        <begin position="3"/>
        <end position="226"/>
    </location>
</feature>